<sequence>MAKEADEEELEVAESSIHFDELLETYNTLLEDSRKILEKYGELKISQSKVLKAFSSLKLEKEALEEKIKTMEEEYSMSALILGNRKLKATIDKLNYDLGQFVKGKNNLNLILGNQKSLLDKRGLGYTGSSSGKKVNKEQADNVEIRNEKEPQEQVLKVPESSIEIITEQEPEEPDHGAETGCTDDQNEEP</sequence>
<evidence type="ECO:0000256" key="1">
    <source>
        <dbReference type="SAM" id="MobiDB-lite"/>
    </source>
</evidence>
<comment type="caution">
    <text evidence="2">The sequence shown here is derived from an EMBL/GenBank/DDBJ whole genome shotgun (WGS) entry which is preliminary data.</text>
</comment>
<keyword evidence="3" id="KW-1185">Reference proteome</keyword>
<reference evidence="2" key="1">
    <citation type="submission" date="2020-09" db="EMBL/GenBank/DDBJ databases">
        <title>Genome-Enabled Discovery of Anthraquinone Biosynthesis in Senna tora.</title>
        <authorList>
            <person name="Kang S.-H."/>
            <person name="Pandey R.P."/>
            <person name="Lee C.-M."/>
            <person name="Sim J.-S."/>
            <person name="Jeong J.-T."/>
            <person name="Choi B.-S."/>
            <person name="Jung M."/>
            <person name="Ginzburg D."/>
            <person name="Zhao K."/>
            <person name="Won S.Y."/>
            <person name="Oh T.-J."/>
            <person name="Yu Y."/>
            <person name="Kim N.-H."/>
            <person name="Lee O.R."/>
            <person name="Lee T.-H."/>
            <person name="Bashyal P."/>
            <person name="Kim T.-S."/>
            <person name="Lee W.-H."/>
            <person name="Kawkins C."/>
            <person name="Kim C.-K."/>
            <person name="Kim J.S."/>
            <person name="Ahn B.O."/>
            <person name="Rhee S.Y."/>
            <person name="Sohng J.K."/>
        </authorList>
    </citation>
    <scope>NUCLEOTIDE SEQUENCE</scope>
    <source>
        <tissue evidence="2">Leaf</tissue>
    </source>
</reference>
<dbReference type="AlphaFoldDB" id="A0A834SG78"/>
<dbReference type="Proteomes" id="UP000634136">
    <property type="component" value="Unassembled WGS sequence"/>
</dbReference>
<accession>A0A834SG78</accession>
<gene>
    <name evidence="2" type="ORF">G2W53_041998</name>
</gene>
<name>A0A834SG78_9FABA</name>
<protein>
    <submittedName>
        <fullName evidence="2">Copia protein</fullName>
    </submittedName>
</protein>
<organism evidence="2 3">
    <name type="scientific">Senna tora</name>
    <dbReference type="NCBI Taxonomy" id="362788"/>
    <lineage>
        <taxon>Eukaryota</taxon>
        <taxon>Viridiplantae</taxon>
        <taxon>Streptophyta</taxon>
        <taxon>Embryophyta</taxon>
        <taxon>Tracheophyta</taxon>
        <taxon>Spermatophyta</taxon>
        <taxon>Magnoliopsida</taxon>
        <taxon>eudicotyledons</taxon>
        <taxon>Gunneridae</taxon>
        <taxon>Pentapetalae</taxon>
        <taxon>rosids</taxon>
        <taxon>fabids</taxon>
        <taxon>Fabales</taxon>
        <taxon>Fabaceae</taxon>
        <taxon>Caesalpinioideae</taxon>
        <taxon>Cassia clade</taxon>
        <taxon>Senna</taxon>
    </lineage>
</organism>
<proteinExistence type="predicted"/>
<dbReference type="OrthoDB" id="1932348at2759"/>
<evidence type="ECO:0000313" key="3">
    <source>
        <dbReference type="Proteomes" id="UP000634136"/>
    </source>
</evidence>
<feature type="region of interest" description="Disordered" evidence="1">
    <location>
        <begin position="128"/>
        <end position="190"/>
    </location>
</feature>
<evidence type="ECO:0000313" key="2">
    <source>
        <dbReference type="EMBL" id="KAF7802887.1"/>
    </source>
</evidence>
<dbReference type="EMBL" id="JAAIUW010000013">
    <property type="protein sequence ID" value="KAF7802887.1"/>
    <property type="molecule type" value="Genomic_DNA"/>
</dbReference>
<feature type="compositionally biased region" description="Basic and acidic residues" evidence="1">
    <location>
        <begin position="135"/>
        <end position="152"/>
    </location>
</feature>